<evidence type="ECO:0000256" key="3">
    <source>
        <dbReference type="ARBA" id="ARBA00010031"/>
    </source>
</evidence>
<feature type="compositionally biased region" description="Basic and acidic residues" evidence="9">
    <location>
        <begin position="191"/>
        <end position="200"/>
    </location>
</feature>
<proteinExistence type="inferred from homology"/>
<accession>A0A2T2P1J6</accession>
<evidence type="ECO:0000256" key="10">
    <source>
        <dbReference type="SAM" id="Phobius"/>
    </source>
</evidence>
<feature type="region of interest" description="Disordered" evidence="9">
    <location>
        <begin position="191"/>
        <end position="247"/>
    </location>
</feature>
<keyword evidence="10" id="KW-1133">Transmembrane helix</keyword>
<organism evidence="12 13">
    <name type="scientific">Corynespora cassiicola Philippines</name>
    <dbReference type="NCBI Taxonomy" id="1448308"/>
    <lineage>
        <taxon>Eukaryota</taxon>
        <taxon>Fungi</taxon>
        <taxon>Dikarya</taxon>
        <taxon>Ascomycota</taxon>
        <taxon>Pezizomycotina</taxon>
        <taxon>Dothideomycetes</taxon>
        <taxon>Pleosporomycetidae</taxon>
        <taxon>Pleosporales</taxon>
        <taxon>Corynesporascaceae</taxon>
        <taxon>Corynespora</taxon>
    </lineage>
</organism>
<keyword evidence="10" id="KW-0472">Membrane</keyword>
<dbReference type="GO" id="GO:0098552">
    <property type="term" value="C:side of membrane"/>
    <property type="evidence" value="ECO:0007669"/>
    <property type="project" value="UniProtKB-KW"/>
</dbReference>
<dbReference type="InterPro" id="IPR008427">
    <property type="entry name" value="Extracellular_membr_CFEM_dom"/>
</dbReference>
<keyword evidence="5" id="KW-0336">GPI-anchor</keyword>
<feature type="domain" description="CFEM" evidence="11">
    <location>
        <begin position="5"/>
        <end position="63"/>
    </location>
</feature>
<dbReference type="Pfam" id="PF05730">
    <property type="entry name" value="CFEM"/>
    <property type="match status" value="1"/>
</dbReference>
<keyword evidence="6" id="KW-0732">Signal</keyword>
<keyword evidence="5" id="KW-0325">Glycoprotein</keyword>
<evidence type="ECO:0000256" key="2">
    <source>
        <dbReference type="ARBA" id="ARBA00004613"/>
    </source>
</evidence>
<dbReference type="EMBL" id="KZ678131">
    <property type="protein sequence ID" value="PSN71537.1"/>
    <property type="molecule type" value="Genomic_DNA"/>
</dbReference>
<evidence type="ECO:0000256" key="8">
    <source>
        <dbReference type="ARBA" id="ARBA00023288"/>
    </source>
</evidence>
<keyword evidence="10" id="KW-0812">Transmembrane</keyword>
<dbReference type="GO" id="GO:0005576">
    <property type="term" value="C:extracellular region"/>
    <property type="evidence" value="ECO:0007669"/>
    <property type="project" value="UniProtKB-SubCell"/>
</dbReference>
<evidence type="ECO:0000256" key="4">
    <source>
        <dbReference type="ARBA" id="ARBA00022525"/>
    </source>
</evidence>
<evidence type="ECO:0000313" key="13">
    <source>
        <dbReference type="Proteomes" id="UP000240883"/>
    </source>
</evidence>
<evidence type="ECO:0000256" key="9">
    <source>
        <dbReference type="SAM" id="MobiDB-lite"/>
    </source>
</evidence>
<keyword evidence="7" id="KW-1015">Disulfide bond</keyword>
<evidence type="ECO:0000313" key="12">
    <source>
        <dbReference type="EMBL" id="PSN71537.1"/>
    </source>
</evidence>
<keyword evidence="13" id="KW-1185">Reference proteome</keyword>
<comment type="similarity">
    <text evidence="3">Belongs to the RBT5 family.</text>
</comment>
<feature type="compositionally biased region" description="Low complexity" evidence="9">
    <location>
        <begin position="96"/>
        <end position="129"/>
    </location>
</feature>
<keyword evidence="4" id="KW-0964">Secreted</keyword>
<keyword evidence="8" id="KW-0449">Lipoprotein</keyword>
<evidence type="ECO:0000256" key="6">
    <source>
        <dbReference type="ARBA" id="ARBA00022729"/>
    </source>
</evidence>
<gene>
    <name evidence="12" type="ORF">BS50DRAFT_285245</name>
</gene>
<feature type="compositionally biased region" description="Polar residues" evidence="9">
    <location>
        <begin position="136"/>
        <end position="146"/>
    </location>
</feature>
<feature type="region of interest" description="Disordered" evidence="9">
    <location>
        <begin position="96"/>
        <end position="149"/>
    </location>
</feature>
<dbReference type="AlphaFoldDB" id="A0A2T2P1J6"/>
<comment type="subcellular location">
    <subcellularLocation>
        <location evidence="1">Membrane</location>
        <topology evidence="1">Lipid-anchor</topology>
        <topology evidence="1">GPI-anchor</topology>
    </subcellularLocation>
    <subcellularLocation>
        <location evidence="2">Secreted</location>
    </subcellularLocation>
</comment>
<dbReference type="Proteomes" id="UP000240883">
    <property type="component" value="Unassembled WGS sequence"/>
</dbReference>
<feature type="compositionally biased region" description="Basic and acidic residues" evidence="9">
    <location>
        <begin position="217"/>
        <end position="247"/>
    </location>
</feature>
<evidence type="ECO:0000256" key="5">
    <source>
        <dbReference type="ARBA" id="ARBA00022622"/>
    </source>
</evidence>
<evidence type="ECO:0000256" key="7">
    <source>
        <dbReference type="ARBA" id="ARBA00023157"/>
    </source>
</evidence>
<feature type="transmembrane region" description="Helical" evidence="10">
    <location>
        <begin position="155"/>
        <end position="178"/>
    </location>
</feature>
<sequence length="247" mass="26437">MAPFDTLPSCAEDCWNQGRNQCNAAADQTKCICEEVPVLTALVRCSAKFCSTGDWIQYTHRLCGSDNIAPVVSLLASYSPAATVVVHQIGSSSFTSSSAGPTTTTFAPTQDVSHPSATAALTSSSWTQSMPGAATATGTPQSTPSAKSPRLSVNAVAGLSVGMTLLSVLLVFGAYVFWRRKKQMLTVLRKRTSDLSDNEKSPSTCEPDKVAGPCYEVAERPFSPKELEERHGMEVARKREGRLELPE</sequence>
<evidence type="ECO:0000256" key="1">
    <source>
        <dbReference type="ARBA" id="ARBA00004589"/>
    </source>
</evidence>
<evidence type="ECO:0000259" key="11">
    <source>
        <dbReference type="Pfam" id="PF05730"/>
    </source>
</evidence>
<protein>
    <recommendedName>
        <fullName evidence="11">CFEM domain-containing protein</fullName>
    </recommendedName>
</protein>
<reference evidence="12 13" key="1">
    <citation type="journal article" date="2018" name="Front. Microbiol.">
        <title>Genome-Wide Analysis of Corynespora cassiicola Leaf Fall Disease Putative Effectors.</title>
        <authorList>
            <person name="Lopez D."/>
            <person name="Ribeiro S."/>
            <person name="Label P."/>
            <person name="Fumanal B."/>
            <person name="Venisse J.S."/>
            <person name="Kohler A."/>
            <person name="de Oliveira R.R."/>
            <person name="Labutti K."/>
            <person name="Lipzen A."/>
            <person name="Lail K."/>
            <person name="Bauer D."/>
            <person name="Ohm R.A."/>
            <person name="Barry K.W."/>
            <person name="Spatafora J."/>
            <person name="Grigoriev I.V."/>
            <person name="Martin F.M."/>
            <person name="Pujade-Renaud V."/>
        </authorList>
    </citation>
    <scope>NUCLEOTIDE SEQUENCE [LARGE SCALE GENOMIC DNA]</scope>
    <source>
        <strain evidence="12 13">Philippines</strain>
    </source>
</reference>
<name>A0A2T2P1J6_CORCC</name>